<protein>
    <submittedName>
        <fullName evidence="2">Uncharacterized protein</fullName>
    </submittedName>
</protein>
<dbReference type="EMBL" id="KE356561">
    <property type="protein sequence ID" value="ERG94357.1"/>
    <property type="molecule type" value="Genomic_DNA"/>
</dbReference>
<name>U1PL01_9EURY</name>
<dbReference type="STRING" id="1238425.J07HQW2_00791"/>
<dbReference type="Proteomes" id="UP000030710">
    <property type="component" value="Unassembled WGS sequence"/>
</dbReference>
<gene>
    <name evidence="2" type="ORF">J07HQW2_00791</name>
</gene>
<sequence length="58" mass="6941">MDNHSADERLRAMLSGEDPRDKKQNHLDNCIEQRYFVCCHAEDEHTVESEQNYKIRYA</sequence>
<organism evidence="2 3">
    <name type="scientific">Haloquadratum walsbyi J07HQW2</name>
    <dbReference type="NCBI Taxonomy" id="1238425"/>
    <lineage>
        <taxon>Archaea</taxon>
        <taxon>Methanobacteriati</taxon>
        <taxon>Methanobacteriota</taxon>
        <taxon>Stenosarchaea group</taxon>
        <taxon>Halobacteria</taxon>
        <taxon>Halobacteriales</taxon>
        <taxon>Haloferacaceae</taxon>
        <taxon>Haloquadratum</taxon>
    </lineage>
</organism>
<reference evidence="2 3" key="1">
    <citation type="journal article" date="2013" name="PLoS ONE">
        <title>Assembly-driven community genomics of a hypersaline microbial ecosystem.</title>
        <authorList>
            <person name="Podell S."/>
            <person name="Ugalde J.A."/>
            <person name="Narasingarao P."/>
            <person name="Banfield J.F."/>
            <person name="Heidelberg K.B."/>
            <person name="Allen E.E."/>
        </authorList>
    </citation>
    <scope>NUCLEOTIDE SEQUENCE [LARGE SCALE GENOMIC DNA]</scope>
    <source>
        <strain evidence="3">J07HQW2</strain>
    </source>
</reference>
<evidence type="ECO:0000313" key="3">
    <source>
        <dbReference type="Proteomes" id="UP000030710"/>
    </source>
</evidence>
<proteinExistence type="predicted"/>
<accession>U1PL01</accession>
<evidence type="ECO:0000256" key="1">
    <source>
        <dbReference type="SAM" id="MobiDB-lite"/>
    </source>
</evidence>
<dbReference type="HOGENOM" id="CLU_2968421_0_0_2"/>
<evidence type="ECO:0000313" key="2">
    <source>
        <dbReference type="EMBL" id="ERG94357.1"/>
    </source>
</evidence>
<feature type="region of interest" description="Disordered" evidence="1">
    <location>
        <begin position="1"/>
        <end position="25"/>
    </location>
</feature>
<dbReference type="AlphaFoldDB" id="U1PL01"/>